<comment type="caution">
    <text evidence="2">The sequence shown here is derived from an EMBL/GenBank/DDBJ whole genome shotgun (WGS) entry which is preliminary data.</text>
</comment>
<dbReference type="InterPro" id="IPR000073">
    <property type="entry name" value="AB_hydrolase_1"/>
</dbReference>
<protein>
    <submittedName>
        <fullName evidence="2">Alpha/beta hydrolase</fullName>
    </submittedName>
</protein>
<dbReference type="EMBL" id="BAABIS010000001">
    <property type="protein sequence ID" value="GAA4855003.1"/>
    <property type="molecule type" value="Genomic_DNA"/>
</dbReference>
<gene>
    <name evidence="2" type="ORF">GCM10023235_35580</name>
</gene>
<accession>A0ABP9DP01</accession>
<keyword evidence="3" id="KW-1185">Reference proteome</keyword>
<name>A0ABP9DP01_9ACTN</name>
<dbReference type="SUPFAM" id="SSF53474">
    <property type="entry name" value="alpha/beta-Hydrolases"/>
    <property type="match status" value="1"/>
</dbReference>
<dbReference type="Proteomes" id="UP001501752">
    <property type="component" value="Unassembled WGS sequence"/>
</dbReference>
<proteinExistence type="predicted"/>
<dbReference type="RefSeq" id="WP_345697820.1">
    <property type="nucleotide sequence ID" value="NZ_BAABIS010000001.1"/>
</dbReference>
<evidence type="ECO:0000313" key="3">
    <source>
        <dbReference type="Proteomes" id="UP001501752"/>
    </source>
</evidence>
<reference evidence="3" key="1">
    <citation type="journal article" date="2019" name="Int. J. Syst. Evol. Microbiol.">
        <title>The Global Catalogue of Microorganisms (GCM) 10K type strain sequencing project: providing services to taxonomists for standard genome sequencing and annotation.</title>
        <authorList>
            <consortium name="The Broad Institute Genomics Platform"/>
            <consortium name="The Broad Institute Genome Sequencing Center for Infectious Disease"/>
            <person name="Wu L."/>
            <person name="Ma J."/>
        </authorList>
    </citation>
    <scope>NUCLEOTIDE SEQUENCE [LARGE SCALE GENOMIC DNA]</scope>
    <source>
        <strain evidence="3">JCM 13006</strain>
    </source>
</reference>
<feature type="domain" description="AB hydrolase-1" evidence="1">
    <location>
        <begin position="33"/>
        <end position="248"/>
    </location>
</feature>
<organism evidence="2 3">
    <name type="scientific">Kitasatospora terrestris</name>
    <dbReference type="NCBI Taxonomy" id="258051"/>
    <lineage>
        <taxon>Bacteria</taxon>
        <taxon>Bacillati</taxon>
        <taxon>Actinomycetota</taxon>
        <taxon>Actinomycetes</taxon>
        <taxon>Kitasatosporales</taxon>
        <taxon>Streptomycetaceae</taxon>
        <taxon>Kitasatospora</taxon>
    </lineage>
</organism>
<dbReference type="GO" id="GO:0016787">
    <property type="term" value="F:hydrolase activity"/>
    <property type="evidence" value="ECO:0007669"/>
    <property type="project" value="UniProtKB-KW"/>
</dbReference>
<dbReference type="Gene3D" id="3.40.50.1820">
    <property type="entry name" value="alpha/beta hydrolase"/>
    <property type="match status" value="1"/>
</dbReference>
<evidence type="ECO:0000313" key="2">
    <source>
        <dbReference type="EMBL" id="GAA4855003.1"/>
    </source>
</evidence>
<evidence type="ECO:0000259" key="1">
    <source>
        <dbReference type="Pfam" id="PF12697"/>
    </source>
</evidence>
<sequence length="262" mass="26315">MTAVVSADGTTVARTVTGSGPAVVLVDGALCHRAFGPAQGLAAQLAAHHTVHTYDRRGRGESGDTAPYAVEREIEDLAAVIAAAGGTAAVYGISSGAALALRAAERGLGITRLAVYEPPFATEDGQRERFTGYAAGLAADLAEGRPGDAVARFMAFVGAPEPVVEQMRSSPAWPAFEAVAPTLAYDAAVLDAPAGAGVPMAALAGLAVPVLVLAGGASPELLQAPARAVAAVPGAEYLALPEQTHDVAPEALAPELLKFFAG</sequence>
<dbReference type="InterPro" id="IPR029058">
    <property type="entry name" value="AB_hydrolase_fold"/>
</dbReference>
<dbReference type="Pfam" id="PF12697">
    <property type="entry name" value="Abhydrolase_6"/>
    <property type="match status" value="1"/>
</dbReference>
<keyword evidence="2" id="KW-0378">Hydrolase</keyword>